<dbReference type="Pfam" id="PF00542">
    <property type="entry name" value="Ribosomal_L12"/>
    <property type="match status" value="2"/>
</dbReference>
<dbReference type="EMBL" id="JBBPBM010000032">
    <property type="protein sequence ID" value="KAK8533885.1"/>
    <property type="molecule type" value="Genomic_DNA"/>
</dbReference>
<feature type="domain" description="Large ribosomal subunit protein bL12 C-terminal" evidence="3">
    <location>
        <begin position="132"/>
        <end position="168"/>
    </location>
</feature>
<evidence type="ECO:0000256" key="2">
    <source>
        <dbReference type="ARBA" id="ARBA00023274"/>
    </source>
</evidence>
<reference evidence="4 5" key="1">
    <citation type="journal article" date="2024" name="G3 (Bethesda)">
        <title>Genome assembly of Hibiscus sabdariffa L. provides insights into metabolisms of medicinal natural products.</title>
        <authorList>
            <person name="Kim T."/>
        </authorList>
    </citation>
    <scope>NUCLEOTIDE SEQUENCE [LARGE SCALE GENOMIC DNA]</scope>
    <source>
        <strain evidence="4">TK-2024</strain>
        <tissue evidence="4">Old leaves</tissue>
    </source>
</reference>
<feature type="domain" description="Large ribosomal subunit protein bL12 C-terminal" evidence="3">
    <location>
        <begin position="75"/>
        <end position="113"/>
    </location>
</feature>
<organism evidence="4 5">
    <name type="scientific">Hibiscus sabdariffa</name>
    <name type="common">roselle</name>
    <dbReference type="NCBI Taxonomy" id="183260"/>
    <lineage>
        <taxon>Eukaryota</taxon>
        <taxon>Viridiplantae</taxon>
        <taxon>Streptophyta</taxon>
        <taxon>Embryophyta</taxon>
        <taxon>Tracheophyta</taxon>
        <taxon>Spermatophyta</taxon>
        <taxon>Magnoliopsida</taxon>
        <taxon>eudicotyledons</taxon>
        <taxon>Gunneridae</taxon>
        <taxon>Pentapetalae</taxon>
        <taxon>rosids</taxon>
        <taxon>malvids</taxon>
        <taxon>Malvales</taxon>
        <taxon>Malvaceae</taxon>
        <taxon>Malvoideae</taxon>
        <taxon>Hibiscus</taxon>
    </lineage>
</organism>
<keyword evidence="5" id="KW-1185">Reference proteome</keyword>
<dbReference type="InterPro" id="IPR014719">
    <property type="entry name" value="Ribosomal_bL12_C/ClpS-like"/>
</dbReference>
<comment type="caution">
    <text evidence="4">The sequence shown here is derived from an EMBL/GenBank/DDBJ whole genome shotgun (WGS) entry which is preliminary data.</text>
</comment>
<dbReference type="PANTHER" id="PTHR45987:SF6">
    <property type="entry name" value="RIBOSOMAL PROTEIN L12_ ATP-DEPENDENT CLP PROTEASE ADAPTOR PROTEIN CLPS FAMILY PROTEIN"/>
    <property type="match status" value="1"/>
</dbReference>
<evidence type="ECO:0000313" key="4">
    <source>
        <dbReference type="EMBL" id="KAK8533885.1"/>
    </source>
</evidence>
<dbReference type="InterPro" id="IPR000206">
    <property type="entry name" value="Ribosomal_bL12"/>
</dbReference>
<dbReference type="SUPFAM" id="SSF54736">
    <property type="entry name" value="ClpS-like"/>
    <property type="match status" value="2"/>
</dbReference>
<name>A0ABR2DAF3_9ROSI</name>
<accession>A0ABR2DAF3</accession>
<keyword evidence="2" id="KW-0687">Ribonucleoprotein</keyword>
<sequence>MIHCGPRPPSDKIVELTKLIATLTPEEHNQIVPTLNERLSQLKMQTVVGERIKLGPHDRSSTIAAKVEDKKEKTFDVKLEKFDVAAKIKVIKEVRAITNFGMKKANDLVGKAPVDGLGAGAANVEEKKEKTFDVKLEKFDAAAKIKVIKEVMAFTNLGMKEAKDLVGEGTCYTQTRGHQGGSK</sequence>
<evidence type="ECO:0000259" key="3">
    <source>
        <dbReference type="Pfam" id="PF00542"/>
    </source>
</evidence>
<dbReference type="InterPro" id="IPR013823">
    <property type="entry name" value="Ribosomal_bL12_C"/>
</dbReference>
<proteinExistence type="predicted"/>
<dbReference type="Proteomes" id="UP001472677">
    <property type="component" value="Unassembled WGS sequence"/>
</dbReference>
<keyword evidence="1" id="KW-0689">Ribosomal protein</keyword>
<gene>
    <name evidence="4" type="ORF">V6N12_047287</name>
</gene>
<protein>
    <recommendedName>
        <fullName evidence="3">Large ribosomal subunit protein bL12 C-terminal domain-containing protein</fullName>
    </recommendedName>
</protein>
<evidence type="ECO:0000313" key="5">
    <source>
        <dbReference type="Proteomes" id="UP001472677"/>
    </source>
</evidence>
<dbReference type="PANTHER" id="PTHR45987">
    <property type="entry name" value="39S RIBOSOMAL PROTEIN L12"/>
    <property type="match status" value="1"/>
</dbReference>
<dbReference type="Gene3D" id="3.30.1390.10">
    <property type="match status" value="2"/>
</dbReference>
<evidence type="ECO:0000256" key="1">
    <source>
        <dbReference type="ARBA" id="ARBA00022980"/>
    </source>
</evidence>